<dbReference type="OMA" id="FEVICKP"/>
<dbReference type="Pfam" id="PF05773">
    <property type="entry name" value="RWD"/>
    <property type="match status" value="1"/>
</dbReference>
<feature type="domain" description="RWD" evidence="2">
    <location>
        <begin position="14"/>
        <end position="123"/>
    </location>
</feature>
<dbReference type="PROSITE" id="PS50908">
    <property type="entry name" value="RWD"/>
    <property type="match status" value="1"/>
</dbReference>
<dbReference type="PANTHER" id="PTHR12292">
    <property type="entry name" value="RWD DOMAIN-CONTAINING PROTEIN"/>
    <property type="match status" value="1"/>
</dbReference>
<dbReference type="Pfam" id="PF16543">
    <property type="entry name" value="DFRP_C"/>
    <property type="match status" value="1"/>
</dbReference>
<evidence type="ECO:0000313" key="4">
    <source>
        <dbReference type="Proteomes" id="UP000009168"/>
    </source>
</evidence>
<accession>Q22WK2</accession>
<evidence type="ECO:0000259" key="2">
    <source>
        <dbReference type="PROSITE" id="PS50908"/>
    </source>
</evidence>
<feature type="compositionally biased region" description="Acidic residues" evidence="1">
    <location>
        <begin position="202"/>
        <end position="227"/>
    </location>
</feature>
<dbReference type="InterPro" id="IPR006575">
    <property type="entry name" value="RWD_dom"/>
</dbReference>
<dbReference type="SMART" id="SM00591">
    <property type="entry name" value="RWD"/>
    <property type="match status" value="1"/>
</dbReference>
<dbReference type="HOGENOM" id="CLU_084528_2_0_1"/>
<dbReference type="OrthoDB" id="300065at2759"/>
<dbReference type="KEGG" id="tet:TTHERM_00155320"/>
<dbReference type="InterPro" id="IPR016135">
    <property type="entry name" value="UBQ-conjugating_enzyme/RWD"/>
</dbReference>
<evidence type="ECO:0000313" key="3">
    <source>
        <dbReference type="EMBL" id="EAR89415.1"/>
    </source>
</evidence>
<sequence>MTTEVMEPVQIQKEEVDVLESIYLNDMKLLKSSYPFKLEVICKPFTIGSEVSEKSYNLKVVIDFVKSYPIEGKPRVSYEPISDITQDHIAEIEQLTTKILARNTGLPIVFEIVESVRDWIQCNIIDLILEEKNKAQEKAKIIYHRPTFDTYTPCTLENFLKWKARFEEDMAKLKSKNPKDDETKLTGRQFFQRLKEQPTKEVEEEEPEEDDDDSDYNEEDSDNEEFDEQKPFN</sequence>
<dbReference type="GeneID" id="7838479"/>
<dbReference type="EMBL" id="GG662820">
    <property type="protein sequence ID" value="EAR89415.1"/>
    <property type="molecule type" value="Genomic_DNA"/>
</dbReference>
<feature type="region of interest" description="Disordered" evidence="1">
    <location>
        <begin position="173"/>
        <end position="233"/>
    </location>
</feature>
<keyword evidence="4" id="KW-1185">Reference proteome</keyword>
<dbReference type="InterPro" id="IPR032378">
    <property type="entry name" value="ZC3H15/TMA46_C"/>
</dbReference>
<protein>
    <submittedName>
        <fullName evidence="3">RWD domain protein</fullName>
    </submittedName>
</protein>
<dbReference type="InParanoid" id="Q22WK2"/>
<dbReference type="STRING" id="312017.Q22WK2"/>
<dbReference type="RefSeq" id="XP_001009660.1">
    <property type="nucleotide sequence ID" value="XM_001009660.3"/>
</dbReference>
<reference evidence="4" key="1">
    <citation type="journal article" date="2006" name="PLoS Biol.">
        <title>Macronuclear genome sequence of the ciliate Tetrahymena thermophila, a model eukaryote.</title>
        <authorList>
            <person name="Eisen J.A."/>
            <person name="Coyne R.S."/>
            <person name="Wu M."/>
            <person name="Wu D."/>
            <person name="Thiagarajan M."/>
            <person name="Wortman J.R."/>
            <person name="Badger J.H."/>
            <person name="Ren Q."/>
            <person name="Amedeo P."/>
            <person name="Jones K.M."/>
            <person name="Tallon L.J."/>
            <person name="Delcher A.L."/>
            <person name="Salzberg S.L."/>
            <person name="Silva J.C."/>
            <person name="Haas B.J."/>
            <person name="Majoros W.H."/>
            <person name="Farzad M."/>
            <person name="Carlton J.M."/>
            <person name="Smith R.K. Jr."/>
            <person name="Garg J."/>
            <person name="Pearlman R.E."/>
            <person name="Karrer K.M."/>
            <person name="Sun L."/>
            <person name="Manning G."/>
            <person name="Elde N.C."/>
            <person name="Turkewitz A.P."/>
            <person name="Asai D.J."/>
            <person name="Wilkes D.E."/>
            <person name="Wang Y."/>
            <person name="Cai H."/>
            <person name="Collins K."/>
            <person name="Stewart B.A."/>
            <person name="Lee S.R."/>
            <person name="Wilamowska K."/>
            <person name="Weinberg Z."/>
            <person name="Ruzzo W.L."/>
            <person name="Wloga D."/>
            <person name="Gaertig J."/>
            <person name="Frankel J."/>
            <person name="Tsao C.-C."/>
            <person name="Gorovsky M.A."/>
            <person name="Keeling P.J."/>
            <person name="Waller R.F."/>
            <person name="Patron N.J."/>
            <person name="Cherry J.M."/>
            <person name="Stover N.A."/>
            <person name="Krieger C.J."/>
            <person name="del Toro C."/>
            <person name="Ryder H.F."/>
            <person name="Williamson S.C."/>
            <person name="Barbeau R.A."/>
            <person name="Hamilton E.P."/>
            <person name="Orias E."/>
        </authorList>
    </citation>
    <scope>NUCLEOTIDE SEQUENCE [LARGE SCALE GENOMIC DNA]</scope>
    <source>
        <strain evidence="4">SB210</strain>
    </source>
</reference>
<dbReference type="AlphaFoldDB" id="Q22WK2"/>
<dbReference type="SUPFAM" id="SSF54495">
    <property type="entry name" value="UBC-like"/>
    <property type="match status" value="1"/>
</dbReference>
<name>Q22WK2_TETTS</name>
<proteinExistence type="predicted"/>
<dbReference type="Proteomes" id="UP000009168">
    <property type="component" value="Unassembled WGS sequence"/>
</dbReference>
<dbReference type="eggNOG" id="KOG4018">
    <property type="taxonomic scope" value="Eukaryota"/>
</dbReference>
<dbReference type="InterPro" id="IPR040213">
    <property type="entry name" value="GIR2-like"/>
</dbReference>
<evidence type="ECO:0000256" key="1">
    <source>
        <dbReference type="SAM" id="MobiDB-lite"/>
    </source>
</evidence>
<gene>
    <name evidence="3" type="ORF">TTHERM_00155320</name>
</gene>
<organism evidence="3 4">
    <name type="scientific">Tetrahymena thermophila (strain SB210)</name>
    <dbReference type="NCBI Taxonomy" id="312017"/>
    <lineage>
        <taxon>Eukaryota</taxon>
        <taxon>Sar</taxon>
        <taxon>Alveolata</taxon>
        <taxon>Ciliophora</taxon>
        <taxon>Intramacronucleata</taxon>
        <taxon>Oligohymenophorea</taxon>
        <taxon>Hymenostomatida</taxon>
        <taxon>Tetrahymenina</taxon>
        <taxon>Tetrahymenidae</taxon>
        <taxon>Tetrahymena</taxon>
    </lineage>
</organism>
<dbReference type="Gene3D" id="3.10.110.10">
    <property type="entry name" value="Ubiquitin Conjugating Enzyme"/>
    <property type="match status" value="1"/>
</dbReference>
<feature type="compositionally biased region" description="Basic and acidic residues" evidence="1">
    <location>
        <begin position="173"/>
        <end position="185"/>
    </location>
</feature>